<dbReference type="UniPathway" id="UPA00113">
    <property type="reaction ID" value="UER00532"/>
</dbReference>
<dbReference type="GO" id="GO:0008360">
    <property type="term" value="P:regulation of cell shape"/>
    <property type="evidence" value="ECO:0007669"/>
    <property type="project" value="UniProtKB-KW"/>
</dbReference>
<evidence type="ECO:0000256" key="10">
    <source>
        <dbReference type="ARBA" id="ARBA00022984"/>
    </source>
</evidence>
<proteinExistence type="inferred from homology"/>
<feature type="binding site" evidence="17">
    <location>
        <position position="143"/>
    </location>
    <ligand>
        <name>UDP-N-acetyl-alpha-D-glucosamine</name>
        <dbReference type="ChEBI" id="CHEBI:57705"/>
    </ligand>
</feature>
<dbReference type="NCBIfam" id="NF010934">
    <property type="entry name" value="PRK14354.1"/>
    <property type="match status" value="1"/>
</dbReference>
<feature type="binding site" evidence="17">
    <location>
        <position position="353"/>
    </location>
    <ligand>
        <name>UDP-N-acetyl-alpha-D-glucosamine</name>
        <dbReference type="ChEBI" id="CHEBI:57705"/>
    </ligand>
</feature>
<evidence type="ECO:0000256" key="4">
    <source>
        <dbReference type="ARBA" id="ARBA00022679"/>
    </source>
</evidence>
<feature type="binding site" evidence="17">
    <location>
        <position position="368"/>
    </location>
    <ligand>
        <name>UDP-N-acetyl-alpha-D-glucosamine</name>
        <dbReference type="ChEBI" id="CHEBI:57705"/>
    </ligand>
</feature>
<comment type="caution">
    <text evidence="17">Lacks conserved residue(s) required for the propagation of feature annotation.</text>
</comment>
<evidence type="ECO:0000259" key="18">
    <source>
        <dbReference type="Pfam" id="PF00483"/>
    </source>
</evidence>
<evidence type="ECO:0000256" key="8">
    <source>
        <dbReference type="ARBA" id="ARBA00022842"/>
    </source>
</evidence>
<dbReference type="GO" id="GO:0005737">
    <property type="term" value="C:cytoplasm"/>
    <property type="evidence" value="ECO:0007669"/>
    <property type="project" value="UniProtKB-SubCell"/>
</dbReference>
<evidence type="ECO:0000256" key="5">
    <source>
        <dbReference type="ARBA" id="ARBA00022695"/>
    </source>
</evidence>
<dbReference type="AlphaFoldDB" id="A0A1M5Y8K2"/>
<dbReference type="InterPro" id="IPR011004">
    <property type="entry name" value="Trimer_LpxA-like_sf"/>
</dbReference>
<evidence type="ECO:0000256" key="3">
    <source>
        <dbReference type="ARBA" id="ARBA00022490"/>
    </source>
</evidence>
<dbReference type="EC" id="2.7.7.23" evidence="17"/>
<accession>A0A1M5Y8K2</accession>
<dbReference type="NCBIfam" id="TIGR01173">
    <property type="entry name" value="glmU"/>
    <property type="match status" value="1"/>
</dbReference>
<evidence type="ECO:0000256" key="14">
    <source>
        <dbReference type="ARBA" id="ARBA00048247"/>
    </source>
</evidence>
<dbReference type="HAMAP" id="MF_01631">
    <property type="entry name" value="GlmU"/>
    <property type="match status" value="1"/>
</dbReference>
<comment type="cofactor">
    <cofactor evidence="17">
        <name>Mg(2+)</name>
        <dbReference type="ChEBI" id="CHEBI:18420"/>
    </cofactor>
    <text evidence="17">Binds 1 Mg(2+) ion per subunit.</text>
</comment>
<comment type="subunit">
    <text evidence="17">Homotrimer.</text>
</comment>
<comment type="subcellular location">
    <subcellularLocation>
        <location evidence="17">Cytoplasm</location>
    </subcellularLocation>
</comment>
<keyword evidence="13 17" id="KW-0961">Cell wall biogenesis/degradation</keyword>
<feature type="binding site" evidence="17">
    <location>
        <position position="335"/>
    </location>
    <ligand>
        <name>UDP-N-acetyl-alpha-D-glucosamine</name>
        <dbReference type="ChEBI" id="CHEBI:57705"/>
    </ligand>
</feature>
<comment type="similarity">
    <text evidence="17">In the C-terminal section; belongs to the transferase hexapeptide repeat family.</text>
</comment>
<feature type="binding site" evidence="17">
    <location>
        <position position="442"/>
    </location>
    <ligand>
        <name>acetyl-CoA</name>
        <dbReference type="ChEBI" id="CHEBI:57288"/>
    </ligand>
</feature>
<evidence type="ECO:0000256" key="17">
    <source>
        <dbReference type="HAMAP-Rule" id="MF_01631"/>
    </source>
</evidence>
<dbReference type="InterPro" id="IPR050065">
    <property type="entry name" value="GlmU-like"/>
</dbReference>
<evidence type="ECO:0000256" key="9">
    <source>
        <dbReference type="ARBA" id="ARBA00022960"/>
    </source>
</evidence>
<comment type="pathway">
    <text evidence="2 17">Nucleotide-sugar biosynthesis; UDP-N-acetyl-alpha-D-glucosamine biosynthesis; UDP-N-acetyl-alpha-D-glucosamine from N-acetyl-alpha-D-glucosamine 1-phosphate: step 1/1.</text>
</comment>
<dbReference type="SUPFAM" id="SSF51161">
    <property type="entry name" value="Trimeric LpxA-like enzymes"/>
    <property type="match status" value="1"/>
</dbReference>
<feature type="binding site" evidence="17">
    <location>
        <begin position="388"/>
        <end position="389"/>
    </location>
    <ligand>
        <name>acetyl-CoA</name>
        <dbReference type="ChEBI" id="CHEBI:57288"/>
    </ligand>
</feature>
<keyword evidence="11 17" id="KW-0511">Multifunctional enzyme</keyword>
<evidence type="ECO:0000256" key="6">
    <source>
        <dbReference type="ARBA" id="ARBA00022723"/>
    </source>
</evidence>
<evidence type="ECO:0000259" key="19">
    <source>
        <dbReference type="Pfam" id="PF25087"/>
    </source>
</evidence>
<dbReference type="GO" id="GO:0006048">
    <property type="term" value="P:UDP-N-acetylglucosamine biosynthetic process"/>
    <property type="evidence" value="ECO:0007669"/>
    <property type="project" value="UniProtKB-UniPathway"/>
</dbReference>
<dbReference type="SUPFAM" id="SSF53448">
    <property type="entry name" value="Nucleotide-diphospho-sugar transferases"/>
    <property type="match status" value="1"/>
</dbReference>
<dbReference type="GO" id="GO:0016020">
    <property type="term" value="C:membrane"/>
    <property type="evidence" value="ECO:0007669"/>
    <property type="project" value="GOC"/>
</dbReference>
<evidence type="ECO:0000256" key="7">
    <source>
        <dbReference type="ARBA" id="ARBA00022737"/>
    </source>
</evidence>
<dbReference type="Gene3D" id="2.160.10.10">
    <property type="entry name" value="Hexapeptide repeat proteins"/>
    <property type="match status" value="1"/>
</dbReference>
<keyword evidence="4 17" id="KW-0808">Transferase</keyword>
<dbReference type="GO" id="GO:0071555">
    <property type="term" value="P:cell wall organization"/>
    <property type="evidence" value="ECO:0007669"/>
    <property type="project" value="UniProtKB-KW"/>
</dbReference>
<evidence type="ECO:0000256" key="16">
    <source>
        <dbReference type="ARBA" id="ARBA00049628"/>
    </source>
</evidence>
<keyword evidence="21" id="KW-1185">Reference proteome</keyword>
<dbReference type="CDD" id="cd03353">
    <property type="entry name" value="LbH_GlmU_C"/>
    <property type="match status" value="1"/>
</dbReference>
<gene>
    <name evidence="17" type="primary">glmU</name>
    <name evidence="20" type="ORF">SAMN02745196_02727</name>
</gene>
<feature type="binding site" evidence="17">
    <location>
        <position position="425"/>
    </location>
    <ligand>
        <name>acetyl-CoA</name>
        <dbReference type="ChEBI" id="CHEBI:57288"/>
    </ligand>
</feature>
<dbReference type="Pfam" id="PF25087">
    <property type="entry name" value="GMPPB_C"/>
    <property type="match status" value="1"/>
</dbReference>
<dbReference type="InterPro" id="IPR005835">
    <property type="entry name" value="NTP_transferase_dom"/>
</dbReference>
<evidence type="ECO:0000256" key="2">
    <source>
        <dbReference type="ARBA" id="ARBA00005208"/>
    </source>
</evidence>
<feature type="binding site" evidence="17">
    <location>
        <position position="76"/>
    </location>
    <ligand>
        <name>UDP-N-acetyl-alpha-D-glucosamine</name>
        <dbReference type="ChEBI" id="CHEBI:57705"/>
    </ligand>
</feature>
<feature type="region of interest" description="Linker" evidence="17">
    <location>
        <begin position="233"/>
        <end position="253"/>
    </location>
</feature>
<feature type="binding site" evidence="17">
    <location>
        <position position="25"/>
    </location>
    <ligand>
        <name>UDP-N-acetyl-alpha-D-glucosamine</name>
        <dbReference type="ChEBI" id="CHEBI:57705"/>
    </ligand>
</feature>
<dbReference type="GO" id="GO:0009245">
    <property type="term" value="P:lipid A biosynthetic process"/>
    <property type="evidence" value="ECO:0007669"/>
    <property type="project" value="UniProtKB-UniRule"/>
</dbReference>
<feature type="binding site" evidence="17">
    <location>
        <position position="230"/>
    </location>
    <ligand>
        <name>Mg(2+)</name>
        <dbReference type="ChEBI" id="CHEBI:18420"/>
    </ligand>
</feature>
<keyword evidence="8 17" id="KW-0460">Magnesium</keyword>
<dbReference type="CDD" id="cd02540">
    <property type="entry name" value="GT2_GlmU_N_bac"/>
    <property type="match status" value="1"/>
</dbReference>
<sequence length="461" mass="50436">MFNLFKSAIILAAGEGKRMKSDMPKVTHKVCGKEMINHVIDNIKSTGIEEVTVVIGKGAEKVKKATEDRNVNYAFQDKQLGTGHAVICAEDFLKDKDGTVAVFVGDGPLITKEMVEKLYSFHEDGNYKATVITSIIDDPAKYGRIIRNSSNEVEKIVEFKDCNEEEVKVKEINSGMYCFDIKVLLENLSSLNNNNAQGEYYLTDVIEILKSKGLKVGAFTVPVSEITAVNSRVELAHAEMLMKQRINKQHMENGVTIIDPNNTYIGVDVEIGSDTIIYPGNILEGKTVIKEGCMLLPNSRIKDSIIEAGVTVDNAVILESKVGENTTVGPFAYIRPNSSIGKKVKIGDFVEIKKSTIGDGTKVSHLTYIGDAEVGSGCNFGCGTVVVNYDGKEKHKTIIEDNAFIGCNTNLVSPVIVRKNAYTAAGSTITKEVPEDSLAVARARQTIINDWVKNKGLKKEK</sequence>
<dbReference type="GO" id="GO:0003977">
    <property type="term" value="F:UDP-N-acetylglucosamine diphosphorylase activity"/>
    <property type="evidence" value="ECO:0007669"/>
    <property type="project" value="UniProtKB-UniRule"/>
</dbReference>
<protein>
    <recommendedName>
        <fullName evidence="17">Bifunctional protein GlmU</fullName>
    </recommendedName>
    <domain>
        <recommendedName>
            <fullName evidence="17">UDP-N-acetylglucosamine pyrophosphorylase</fullName>
            <ecNumber evidence="17">2.7.7.23</ecNumber>
        </recommendedName>
        <alternativeName>
            <fullName evidence="17">N-acetylglucosamine-1-phosphate uridyltransferase</fullName>
        </alternativeName>
    </domain>
    <domain>
        <recommendedName>
            <fullName evidence="17">Glucosamine-1-phosphate N-acetyltransferase</fullName>
            <ecNumber evidence="17">2.3.1.157</ecNumber>
        </recommendedName>
    </domain>
</protein>
<dbReference type="Pfam" id="PF00483">
    <property type="entry name" value="NTP_transferase"/>
    <property type="match status" value="1"/>
</dbReference>
<keyword evidence="6 17" id="KW-0479">Metal-binding</keyword>
<dbReference type="InterPro" id="IPR038009">
    <property type="entry name" value="GlmU_C_LbH"/>
</dbReference>
<organism evidence="20 21">
    <name type="scientific">Clostridium collagenovorans DSM 3089</name>
    <dbReference type="NCBI Taxonomy" id="1121306"/>
    <lineage>
        <taxon>Bacteria</taxon>
        <taxon>Bacillati</taxon>
        <taxon>Bacillota</taxon>
        <taxon>Clostridia</taxon>
        <taxon>Eubacteriales</taxon>
        <taxon>Clostridiaceae</taxon>
        <taxon>Clostridium</taxon>
    </lineage>
</organism>
<feature type="binding site" evidence="17">
    <location>
        <position position="106"/>
    </location>
    <ligand>
        <name>Mg(2+)</name>
        <dbReference type="ChEBI" id="CHEBI:18420"/>
    </ligand>
</feature>
<feature type="binding site" evidence="17">
    <location>
        <begin position="11"/>
        <end position="14"/>
    </location>
    <ligand>
        <name>UDP-N-acetyl-alpha-D-glucosamine</name>
        <dbReference type="ChEBI" id="CHEBI:57705"/>
    </ligand>
</feature>
<keyword evidence="12 17" id="KW-0012">Acyltransferase</keyword>
<dbReference type="EMBL" id="FQXP01000012">
    <property type="protein sequence ID" value="SHI08249.1"/>
    <property type="molecule type" value="Genomic_DNA"/>
</dbReference>
<keyword evidence="10 17" id="KW-0573">Peptidoglycan synthesis</keyword>
<dbReference type="Gene3D" id="3.90.550.10">
    <property type="entry name" value="Spore Coat Polysaccharide Biosynthesis Protein SpsA, Chain A"/>
    <property type="match status" value="1"/>
</dbReference>
<feature type="binding site" evidence="17">
    <location>
        <position position="230"/>
    </location>
    <ligand>
        <name>UDP-N-acetyl-alpha-D-glucosamine</name>
        <dbReference type="ChEBI" id="CHEBI:57705"/>
    </ligand>
</feature>
<feature type="active site" description="Proton acceptor" evidence="17">
    <location>
        <position position="365"/>
    </location>
</feature>
<name>A0A1M5Y8K2_9CLOT</name>
<evidence type="ECO:0000256" key="1">
    <source>
        <dbReference type="ARBA" id="ARBA00005166"/>
    </source>
</evidence>
<keyword evidence="3 17" id="KW-0963">Cytoplasm</keyword>
<dbReference type="GO" id="GO:0000902">
    <property type="term" value="P:cell morphogenesis"/>
    <property type="evidence" value="ECO:0007669"/>
    <property type="project" value="UniProtKB-UniRule"/>
</dbReference>
<dbReference type="EC" id="2.3.1.157" evidence="17"/>
<dbReference type="GO" id="GO:0009252">
    <property type="term" value="P:peptidoglycan biosynthetic process"/>
    <property type="evidence" value="ECO:0007669"/>
    <property type="project" value="UniProtKB-UniRule"/>
</dbReference>
<feature type="binding site" evidence="17">
    <location>
        <position position="158"/>
    </location>
    <ligand>
        <name>UDP-N-acetyl-alpha-D-glucosamine</name>
        <dbReference type="ChEBI" id="CHEBI:57705"/>
    </ligand>
</feature>
<evidence type="ECO:0000313" key="21">
    <source>
        <dbReference type="Proteomes" id="UP000184526"/>
    </source>
</evidence>
<dbReference type="InterPro" id="IPR005882">
    <property type="entry name" value="Bifunctional_GlmU"/>
</dbReference>
<dbReference type="PANTHER" id="PTHR43584">
    <property type="entry name" value="NUCLEOTIDYL TRANSFERASE"/>
    <property type="match status" value="1"/>
</dbReference>
<feature type="region of interest" description="N-acetyltransferase" evidence="17">
    <location>
        <begin position="254"/>
        <end position="461"/>
    </location>
</feature>
<feature type="domain" description="Nucleotidyl transferase" evidence="18">
    <location>
        <begin position="8"/>
        <end position="218"/>
    </location>
</feature>
<keyword evidence="9 17" id="KW-0133">Cell shape</keyword>
<dbReference type="GO" id="GO:0019134">
    <property type="term" value="F:glucosamine-1-phosphate N-acetyltransferase activity"/>
    <property type="evidence" value="ECO:0007669"/>
    <property type="project" value="UniProtKB-UniRule"/>
</dbReference>
<evidence type="ECO:0000256" key="13">
    <source>
        <dbReference type="ARBA" id="ARBA00023316"/>
    </source>
</evidence>
<comment type="similarity">
    <text evidence="17">In the N-terminal section; belongs to the N-acetylglucosamine-1-phosphate uridyltransferase family.</text>
</comment>
<feature type="region of interest" description="Pyrophosphorylase" evidence="17">
    <location>
        <begin position="1"/>
        <end position="232"/>
    </location>
</feature>
<feature type="domain" description="Mannose-1-phosphate guanyltransferase C-terminal" evidence="19">
    <location>
        <begin position="322"/>
        <end position="413"/>
    </location>
</feature>
<dbReference type="Proteomes" id="UP000184526">
    <property type="component" value="Unassembled WGS sequence"/>
</dbReference>
<evidence type="ECO:0000313" key="20">
    <source>
        <dbReference type="EMBL" id="SHI08249.1"/>
    </source>
</evidence>
<dbReference type="InterPro" id="IPR056729">
    <property type="entry name" value="GMPPB_C"/>
</dbReference>
<evidence type="ECO:0000256" key="12">
    <source>
        <dbReference type="ARBA" id="ARBA00023315"/>
    </source>
</evidence>
<feature type="binding site" evidence="17">
    <location>
        <position position="379"/>
    </location>
    <ligand>
        <name>UDP-N-acetyl-alpha-D-glucosamine</name>
        <dbReference type="ChEBI" id="CHEBI:57705"/>
    </ligand>
</feature>
<keyword evidence="5 17" id="KW-0548">Nucleotidyltransferase</keyword>
<dbReference type="STRING" id="1121306.SAMN02745196_02727"/>
<keyword evidence="7 17" id="KW-0677">Repeat</keyword>
<comment type="pathway">
    <text evidence="17">Bacterial outer membrane biogenesis; LPS lipid A biosynthesis.</text>
</comment>
<feature type="binding site" evidence="17">
    <location>
        <position position="173"/>
    </location>
    <ligand>
        <name>UDP-N-acetyl-alpha-D-glucosamine</name>
        <dbReference type="ChEBI" id="CHEBI:57705"/>
    </ligand>
</feature>
<reference evidence="20 21" key="1">
    <citation type="submission" date="2016-11" db="EMBL/GenBank/DDBJ databases">
        <authorList>
            <person name="Jaros S."/>
            <person name="Januszkiewicz K."/>
            <person name="Wedrychowicz H."/>
        </authorList>
    </citation>
    <scope>NUCLEOTIDE SEQUENCE [LARGE SCALE GENOMIC DNA]</scope>
    <source>
        <strain evidence="20 21">DSM 3089</strain>
    </source>
</reference>
<comment type="function">
    <text evidence="16 17">Catalyzes the last two sequential reactions in the de novo biosynthetic pathway for UDP-N-acetylglucosamine (UDP-GlcNAc). The C-terminal domain catalyzes the transfer of acetyl group from acetyl coenzyme A to glucosamine-1-phosphate (GlcN-1-P) to produce N-acetylglucosamine-1-phosphate (GlcNAc-1-P), which is converted into UDP-GlcNAc by the transfer of uridine 5-monophosphate (from uridine 5-triphosphate), a reaction catalyzed by the N-terminal domain.</text>
</comment>
<feature type="binding site" evidence="17">
    <location>
        <begin position="81"/>
        <end position="82"/>
    </location>
    <ligand>
        <name>UDP-N-acetyl-alpha-D-glucosamine</name>
        <dbReference type="ChEBI" id="CHEBI:57705"/>
    </ligand>
</feature>
<dbReference type="PANTHER" id="PTHR43584:SF3">
    <property type="entry name" value="BIFUNCTIONAL PROTEIN GLMU"/>
    <property type="match status" value="1"/>
</dbReference>
<comment type="catalytic activity">
    <reaction evidence="15 17">
        <text>N-acetyl-alpha-D-glucosamine 1-phosphate + UTP + H(+) = UDP-N-acetyl-alpha-D-glucosamine + diphosphate</text>
        <dbReference type="Rhea" id="RHEA:13509"/>
        <dbReference type="ChEBI" id="CHEBI:15378"/>
        <dbReference type="ChEBI" id="CHEBI:33019"/>
        <dbReference type="ChEBI" id="CHEBI:46398"/>
        <dbReference type="ChEBI" id="CHEBI:57705"/>
        <dbReference type="ChEBI" id="CHEBI:57776"/>
        <dbReference type="EC" id="2.7.7.23"/>
    </reaction>
</comment>
<evidence type="ECO:0000256" key="15">
    <source>
        <dbReference type="ARBA" id="ARBA00048493"/>
    </source>
</evidence>
<comment type="catalytic activity">
    <reaction evidence="14 17">
        <text>alpha-D-glucosamine 1-phosphate + acetyl-CoA = N-acetyl-alpha-D-glucosamine 1-phosphate + CoA + H(+)</text>
        <dbReference type="Rhea" id="RHEA:13725"/>
        <dbReference type="ChEBI" id="CHEBI:15378"/>
        <dbReference type="ChEBI" id="CHEBI:57287"/>
        <dbReference type="ChEBI" id="CHEBI:57288"/>
        <dbReference type="ChEBI" id="CHEBI:57776"/>
        <dbReference type="ChEBI" id="CHEBI:58516"/>
        <dbReference type="EC" id="2.3.1.157"/>
    </reaction>
</comment>
<dbReference type="InterPro" id="IPR029044">
    <property type="entry name" value="Nucleotide-diphossugar_trans"/>
</dbReference>
<comment type="pathway">
    <text evidence="1 17">Nucleotide-sugar biosynthesis; UDP-N-acetyl-alpha-D-glucosamine biosynthesis; N-acetyl-alpha-D-glucosamine 1-phosphate from alpha-D-glucosamine 6-phosphate (route II): step 2/2.</text>
</comment>
<dbReference type="GO" id="GO:0000287">
    <property type="term" value="F:magnesium ion binding"/>
    <property type="evidence" value="ECO:0007669"/>
    <property type="project" value="UniProtKB-UniRule"/>
</dbReference>
<evidence type="ECO:0000256" key="11">
    <source>
        <dbReference type="ARBA" id="ARBA00023268"/>
    </source>
</evidence>
<dbReference type="UniPathway" id="UPA00973"/>